<dbReference type="Gene3D" id="2.40.30.90">
    <property type="entry name" value="Bacterial fluorinating enzyme like"/>
    <property type="match status" value="1"/>
</dbReference>
<keyword evidence="1" id="KW-0949">S-adenosyl-L-methionine</keyword>
<evidence type="ECO:0000259" key="4">
    <source>
        <dbReference type="Pfam" id="PF20257"/>
    </source>
</evidence>
<keyword evidence="6" id="KW-1185">Reference proteome</keyword>
<dbReference type="Gene3D" id="3.40.50.10790">
    <property type="entry name" value="S-adenosyl-l-methionine hydroxide adenosyltransferase, N-terminal"/>
    <property type="match status" value="1"/>
</dbReference>
<dbReference type="InterPro" id="IPR023227">
    <property type="entry name" value="SAM_OH_AdoTrfase_C_sf"/>
</dbReference>
<dbReference type="AlphaFoldDB" id="A0A8J7U6K9"/>
<dbReference type="InterPro" id="IPR046470">
    <property type="entry name" value="SAM_HAT_C"/>
</dbReference>
<dbReference type="Proteomes" id="UP000664417">
    <property type="component" value="Unassembled WGS sequence"/>
</dbReference>
<dbReference type="PIRSF" id="PIRSF006779">
    <property type="entry name" value="UCP006779"/>
    <property type="match status" value="1"/>
</dbReference>
<proteinExistence type="inferred from homology"/>
<dbReference type="SUPFAM" id="SSF101852">
    <property type="entry name" value="Bacterial fluorinating enzyme, C-terminal domain"/>
    <property type="match status" value="1"/>
</dbReference>
<comment type="similarity">
    <text evidence="2">Belongs to the SAM hydrolase / SAM-dependent halogenase family.</text>
</comment>
<dbReference type="Pfam" id="PF01887">
    <property type="entry name" value="SAM_HAT_N"/>
    <property type="match status" value="1"/>
</dbReference>
<evidence type="ECO:0000256" key="2">
    <source>
        <dbReference type="ARBA" id="ARBA00024035"/>
    </source>
</evidence>
<feature type="domain" description="S-adenosyl-l-methionine hydroxide adenosyltransferase N-terminal" evidence="3">
    <location>
        <begin position="13"/>
        <end position="158"/>
    </location>
</feature>
<feature type="domain" description="S-adenosyl-l-methionine hydroxide adenosyltransferase C-terminal" evidence="4">
    <location>
        <begin position="181"/>
        <end position="262"/>
    </location>
</feature>
<dbReference type="PANTHER" id="PTHR35092">
    <property type="entry name" value="CHLORINASE MJ1651"/>
    <property type="match status" value="1"/>
</dbReference>
<organism evidence="5 6">
    <name type="scientific">Acanthopleuribacter pedis</name>
    <dbReference type="NCBI Taxonomy" id="442870"/>
    <lineage>
        <taxon>Bacteria</taxon>
        <taxon>Pseudomonadati</taxon>
        <taxon>Acidobacteriota</taxon>
        <taxon>Holophagae</taxon>
        <taxon>Acanthopleuribacterales</taxon>
        <taxon>Acanthopleuribacteraceae</taxon>
        <taxon>Acanthopleuribacter</taxon>
    </lineage>
</organism>
<reference evidence="5" key="1">
    <citation type="submission" date="2021-03" db="EMBL/GenBank/DDBJ databases">
        <authorList>
            <person name="Wang G."/>
        </authorList>
    </citation>
    <scope>NUCLEOTIDE SEQUENCE</scope>
    <source>
        <strain evidence="5">KCTC 12899</strain>
    </source>
</reference>
<evidence type="ECO:0000313" key="6">
    <source>
        <dbReference type="Proteomes" id="UP000664417"/>
    </source>
</evidence>
<dbReference type="InterPro" id="IPR046469">
    <property type="entry name" value="SAM_HAT_N"/>
</dbReference>
<dbReference type="SUPFAM" id="SSF102522">
    <property type="entry name" value="Bacterial fluorinating enzyme, N-terminal domain"/>
    <property type="match status" value="1"/>
</dbReference>
<gene>
    <name evidence="5" type="ORF">J3U88_26395</name>
</gene>
<dbReference type="InterPro" id="IPR002747">
    <property type="entry name" value="SAM_OH_AdoTrfase"/>
</dbReference>
<sequence>MLEEEALSALPLITLTTDFGDQDGFVGAMKGVILSINPEARIVDISHAVPRQDVRAGAMVLRGACPYFPEGTVHVAVIDPGVGSSRAAVVVETALAFYVLPDNGLITLIDQITPVRHVYAIEQAGLCLPDVSRTFHGRDIFAPVAAHLSRGLPPNQVGPPMQSFAELDVPAAVVDDHRVEGHVLYVDVFGNCITNIGPEQVNFGAFDWRWRSGDREVAGLKTSYAEATWGEALMIQSSNGCLELAVNGGNAAEMFGLKVGDLLVLYR</sequence>
<name>A0A8J7U6K9_9BACT</name>
<dbReference type="InterPro" id="IPR023228">
    <property type="entry name" value="SAM_OH_AdoTrfase_N_sf"/>
</dbReference>
<dbReference type="EMBL" id="JAFREP010000030">
    <property type="protein sequence ID" value="MBO1322034.1"/>
    <property type="molecule type" value="Genomic_DNA"/>
</dbReference>
<dbReference type="PANTHER" id="PTHR35092:SF1">
    <property type="entry name" value="CHLORINASE MJ1651"/>
    <property type="match status" value="1"/>
</dbReference>
<protein>
    <submittedName>
        <fullName evidence="5">SAM-dependent chlorinase/fluorinase</fullName>
    </submittedName>
</protein>
<dbReference type="RefSeq" id="WP_207862004.1">
    <property type="nucleotide sequence ID" value="NZ_JAFREP010000030.1"/>
</dbReference>
<evidence type="ECO:0000259" key="3">
    <source>
        <dbReference type="Pfam" id="PF01887"/>
    </source>
</evidence>
<accession>A0A8J7U6K9</accession>
<evidence type="ECO:0000313" key="5">
    <source>
        <dbReference type="EMBL" id="MBO1322034.1"/>
    </source>
</evidence>
<evidence type="ECO:0000256" key="1">
    <source>
        <dbReference type="ARBA" id="ARBA00022691"/>
    </source>
</evidence>
<comment type="caution">
    <text evidence="5">The sequence shown here is derived from an EMBL/GenBank/DDBJ whole genome shotgun (WGS) entry which is preliminary data.</text>
</comment>
<dbReference type="Pfam" id="PF20257">
    <property type="entry name" value="SAM_HAT_C"/>
    <property type="match status" value="1"/>
</dbReference>